<dbReference type="EMBL" id="JANPWB010000006">
    <property type="protein sequence ID" value="KAJ1176706.1"/>
    <property type="molecule type" value="Genomic_DNA"/>
</dbReference>
<dbReference type="Proteomes" id="UP001066276">
    <property type="component" value="Chromosome 3_2"/>
</dbReference>
<gene>
    <name evidence="2" type="ORF">NDU88_001974</name>
</gene>
<reference evidence="2" key="1">
    <citation type="journal article" date="2022" name="bioRxiv">
        <title>Sequencing and chromosome-scale assembly of the giantPleurodeles waltlgenome.</title>
        <authorList>
            <person name="Brown T."/>
            <person name="Elewa A."/>
            <person name="Iarovenko S."/>
            <person name="Subramanian E."/>
            <person name="Araus A.J."/>
            <person name="Petzold A."/>
            <person name="Susuki M."/>
            <person name="Suzuki K.-i.T."/>
            <person name="Hayashi T."/>
            <person name="Toyoda A."/>
            <person name="Oliveira C."/>
            <person name="Osipova E."/>
            <person name="Leigh N.D."/>
            <person name="Simon A."/>
            <person name="Yun M.H."/>
        </authorList>
    </citation>
    <scope>NUCLEOTIDE SEQUENCE</scope>
    <source>
        <strain evidence="2">20211129_DDA</strain>
        <tissue evidence="2">Liver</tissue>
    </source>
</reference>
<dbReference type="AlphaFoldDB" id="A0AAV7TKB3"/>
<sequence>MGTNPEPRPAMTLHSGSRTAGPEREEKAASQGRGLRNKETEESGVVGVQADCCGKEDERSDGEPEFTAAPGGSANREVYCPFWWGKGHLKTRAAGWKRMEADEEERSGKKTTLVTARKEEDENAAEEATGTSPCCTEQPAPSEDERRETPGRLAVSTRDEVCGLREAERDLPPCSRRSVALAGAWQSPE</sequence>
<accession>A0AAV7TKB3</accession>
<feature type="region of interest" description="Disordered" evidence="1">
    <location>
        <begin position="97"/>
        <end position="167"/>
    </location>
</feature>
<protein>
    <submittedName>
        <fullName evidence="2">Uncharacterized protein</fullName>
    </submittedName>
</protein>
<organism evidence="2 3">
    <name type="scientific">Pleurodeles waltl</name>
    <name type="common">Iberian ribbed newt</name>
    <dbReference type="NCBI Taxonomy" id="8319"/>
    <lineage>
        <taxon>Eukaryota</taxon>
        <taxon>Metazoa</taxon>
        <taxon>Chordata</taxon>
        <taxon>Craniata</taxon>
        <taxon>Vertebrata</taxon>
        <taxon>Euteleostomi</taxon>
        <taxon>Amphibia</taxon>
        <taxon>Batrachia</taxon>
        <taxon>Caudata</taxon>
        <taxon>Salamandroidea</taxon>
        <taxon>Salamandridae</taxon>
        <taxon>Pleurodelinae</taxon>
        <taxon>Pleurodeles</taxon>
    </lineage>
</organism>
<proteinExistence type="predicted"/>
<name>A0AAV7TKB3_PLEWA</name>
<feature type="region of interest" description="Disordered" evidence="1">
    <location>
        <begin position="1"/>
        <end position="76"/>
    </location>
</feature>
<evidence type="ECO:0000313" key="3">
    <source>
        <dbReference type="Proteomes" id="UP001066276"/>
    </source>
</evidence>
<evidence type="ECO:0000256" key="1">
    <source>
        <dbReference type="SAM" id="MobiDB-lite"/>
    </source>
</evidence>
<feature type="compositionally biased region" description="Basic and acidic residues" evidence="1">
    <location>
        <begin position="53"/>
        <end position="62"/>
    </location>
</feature>
<comment type="caution">
    <text evidence="2">The sequence shown here is derived from an EMBL/GenBank/DDBJ whole genome shotgun (WGS) entry which is preliminary data.</text>
</comment>
<feature type="compositionally biased region" description="Basic and acidic residues" evidence="1">
    <location>
        <begin position="157"/>
        <end position="167"/>
    </location>
</feature>
<evidence type="ECO:0000313" key="2">
    <source>
        <dbReference type="EMBL" id="KAJ1176706.1"/>
    </source>
</evidence>
<keyword evidence="3" id="KW-1185">Reference proteome</keyword>